<evidence type="ECO:0008006" key="4">
    <source>
        <dbReference type="Google" id="ProtNLM"/>
    </source>
</evidence>
<dbReference type="AlphaFoldDB" id="A0A420ZCY8"/>
<keyword evidence="1" id="KW-1133">Transmembrane helix</keyword>
<evidence type="ECO:0000313" key="2">
    <source>
        <dbReference type="EMBL" id="RLC37379.1"/>
    </source>
</evidence>
<dbReference type="EMBL" id="QMNG01000005">
    <property type="protein sequence ID" value="RLC37379.1"/>
    <property type="molecule type" value="Genomic_DNA"/>
</dbReference>
<reference evidence="2 3" key="1">
    <citation type="submission" date="2018-06" db="EMBL/GenBank/DDBJ databases">
        <title>Extensive metabolic versatility and redundancy in microbially diverse, dynamic hydrothermal sediments.</title>
        <authorList>
            <person name="Dombrowski N."/>
            <person name="Teske A."/>
            <person name="Baker B.J."/>
        </authorList>
    </citation>
    <scope>NUCLEOTIDE SEQUENCE [LARGE SCALE GENOMIC DNA]</scope>
    <source>
        <strain evidence="2">B79_G16</strain>
    </source>
</reference>
<keyword evidence="1" id="KW-0472">Membrane</keyword>
<organism evidence="2 3">
    <name type="scientific">candidate division Kazan bacterium</name>
    <dbReference type="NCBI Taxonomy" id="2202143"/>
    <lineage>
        <taxon>Bacteria</taxon>
        <taxon>Bacteria division Kazan-3B-28</taxon>
    </lineage>
</organism>
<sequence length="99" mass="11937">MSTIISFKAGKWNYFKRQIAIRLTRTGFIVGWFGLALIWFRFEGIPYLSWRLWPAILFVYFIVELIYLAKFIFLDFPKKKAKKSGKEDKDLYLRRFLGK</sequence>
<keyword evidence="1" id="KW-0812">Transmembrane</keyword>
<feature type="transmembrane region" description="Helical" evidence="1">
    <location>
        <begin position="20"/>
        <end position="40"/>
    </location>
</feature>
<gene>
    <name evidence="2" type="ORF">DRH29_02150</name>
</gene>
<dbReference type="Proteomes" id="UP000281261">
    <property type="component" value="Unassembled WGS sequence"/>
</dbReference>
<protein>
    <recommendedName>
        <fullName evidence="4">2TM domain-containing protein</fullName>
    </recommendedName>
</protein>
<comment type="caution">
    <text evidence="2">The sequence shown here is derived from an EMBL/GenBank/DDBJ whole genome shotgun (WGS) entry which is preliminary data.</text>
</comment>
<feature type="transmembrane region" description="Helical" evidence="1">
    <location>
        <begin position="52"/>
        <end position="73"/>
    </location>
</feature>
<proteinExistence type="predicted"/>
<accession>A0A420ZCY8</accession>
<name>A0A420ZCY8_UNCK3</name>
<evidence type="ECO:0000313" key="3">
    <source>
        <dbReference type="Proteomes" id="UP000281261"/>
    </source>
</evidence>
<evidence type="ECO:0000256" key="1">
    <source>
        <dbReference type="SAM" id="Phobius"/>
    </source>
</evidence>